<dbReference type="SUPFAM" id="SSF53697">
    <property type="entry name" value="SIS domain"/>
    <property type="match status" value="1"/>
</dbReference>
<protein>
    <recommendedName>
        <fullName evidence="3">N-acetylmuramic acid 6-phosphate etherase</fullName>
        <shortName evidence="3">MurNAc-6-P etherase</shortName>
        <ecNumber evidence="3">4.2.1.126</ecNumber>
    </recommendedName>
    <alternativeName>
        <fullName evidence="3">N-acetylmuramic acid 6-phosphate hydrolase</fullName>
    </alternativeName>
    <alternativeName>
        <fullName evidence="3">N-acetylmuramic acid 6-phosphate lyase</fullName>
    </alternativeName>
</protein>
<dbReference type="PANTHER" id="PTHR10088:SF4">
    <property type="entry name" value="GLUCOKINASE REGULATORY PROTEIN"/>
    <property type="match status" value="1"/>
</dbReference>
<keyword evidence="1 3" id="KW-0456">Lyase</keyword>
<dbReference type="PROSITE" id="PS51464">
    <property type="entry name" value="SIS"/>
    <property type="match status" value="1"/>
</dbReference>
<proteinExistence type="inferred from homology"/>
<keyword evidence="6" id="KW-1185">Reference proteome</keyword>
<comment type="miscellaneous">
    <text evidence="3">A lyase-type mechanism (elimination/hydration) is suggested for the cleavage of the lactyl ether bond of MurNAc 6-phosphate, with the formation of an alpha,beta-unsaturated aldehyde intermediate with (E)-stereochemistry, followed by the syn addition of water to give product.</text>
</comment>
<evidence type="ECO:0000256" key="1">
    <source>
        <dbReference type="ARBA" id="ARBA00023239"/>
    </source>
</evidence>
<dbReference type="GO" id="GO:0009254">
    <property type="term" value="P:peptidoglycan turnover"/>
    <property type="evidence" value="ECO:0007669"/>
    <property type="project" value="TreeGrafter"/>
</dbReference>
<dbReference type="GO" id="GO:0016803">
    <property type="term" value="F:ether hydrolase activity"/>
    <property type="evidence" value="ECO:0007669"/>
    <property type="project" value="TreeGrafter"/>
</dbReference>
<dbReference type="GO" id="GO:0016835">
    <property type="term" value="F:carbon-oxygen lyase activity"/>
    <property type="evidence" value="ECO:0007669"/>
    <property type="project" value="UniProtKB-UniRule"/>
</dbReference>
<comment type="pathway">
    <text evidence="3">Amino-sugar metabolism; N-acetylmuramate degradation.</text>
</comment>
<dbReference type="UniPathway" id="UPA00342"/>
<dbReference type="CDD" id="cd05007">
    <property type="entry name" value="SIS_Etherase"/>
    <property type="match status" value="1"/>
</dbReference>
<comment type="catalytic activity">
    <reaction evidence="3">
        <text>N-acetyl-D-muramate 6-phosphate + H2O = N-acetyl-D-glucosamine 6-phosphate + (R)-lactate</text>
        <dbReference type="Rhea" id="RHEA:26410"/>
        <dbReference type="ChEBI" id="CHEBI:15377"/>
        <dbReference type="ChEBI" id="CHEBI:16004"/>
        <dbReference type="ChEBI" id="CHEBI:57513"/>
        <dbReference type="ChEBI" id="CHEBI:58722"/>
        <dbReference type="EC" id="4.2.1.126"/>
    </reaction>
</comment>
<dbReference type="EC" id="4.2.1.126" evidence="3"/>
<dbReference type="HAMAP" id="MF_00068">
    <property type="entry name" value="MurQ"/>
    <property type="match status" value="1"/>
</dbReference>
<dbReference type="PANTHER" id="PTHR10088">
    <property type="entry name" value="GLUCOKINASE REGULATORY PROTEIN"/>
    <property type="match status" value="1"/>
</dbReference>
<dbReference type="PROSITE" id="PS01272">
    <property type="entry name" value="GCKR"/>
    <property type="match status" value="1"/>
</dbReference>
<dbReference type="InterPro" id="IPR001347">
    <property type="entry name" value="SIS_dom"/>
</dbReference>
<dbReference type="NCBIfam" id="NF003915">
    <property type="entry name" value="PRK05441.1"/>
    <property type="match status" value="1"/>
</dbReference>
<dbReference type="NCBIfam" id="TIGR00274">
    <property type="entry name" value="N-acetylmuramic acid 6-phosphate etherase"/>
    <property type="match status" value="1"/>
</dbReference>
<dbReference type="InterPro" id="IPR046348">
    <property type="entry name" value="SIS_dom_sf"/>
</dbReference>
<dbReference type="InterPro" id="IPR005488">
    <property type="entry name" value="Etherase_MurQ"/>
</dbReference>
<gene>
    <name evidence="3" type="primary">murQ</name>
    <name evidence="5" type="ORF">DFQ01_10775</name>
</gene>
<evidence type="ECO:0000313" key="6">
    <source>
        <dbReference type="Proteomes" id="UP000246635"/>
    </source>
</evidence>
<dbReference type="NCBIfam" id="NF009222">
    <property type="entry name" value="PRK12570.1"/>
    <property type="match status" value="1"/>
</dbReference>
<dbReference type="FunFam" id="3.40.50.10490:FF:000014">
    <property type="entry name" value="N-acetylmuramic acid 6-phosphate etherase"/>
    <property type="match status" value="1"/>
</dbReference>
<dbReference type="InterPro" id="IPR005486">
    <property type="entry name" value="Glucokinase_regulatory_CS"/>
</dbReference>
<keyword evidence="2 3" id="KW-0119">Carbohydrate metabolism</keyword>
<feature type="domain" description="SIS" evidence="4">
    <location>
        <begin position="57"/>
        <end position="219"/>
    </location>
</feature>
<feature type="active site" evidence="3">
    <location>
        <position position="116"/>
    </location>
</feature>
<dbReference type="Gene3D" id="3.40.50.10490">
    <property type="entry name" value="Glucose-6-phosphate isomerase like protein, domain 1"/>
    <property type="match status" value="1"/>
</dbReference>
<dbReference type="Pfam" id="PF22645">
    <property type="entry name" value="GKRP_SIS_N"/>
    <property type="match status" value="1"/>
</dbReference>
<comment type="similarity">
    <text evidence="3">Belongs to the GCKR-like family. MurNAc-6-P etherase subfamily.</text>
</comment>
<evidence type="ECO:0000256" key="3">
    <source>
        <dbReference type="HAMAP-Rule" id="MF_00068"/>
    </source>
</evidence>
<dbReference type="AlphaFoldDB" id="A0A2V2YWK8"/>
<dbReference type="Proteomes" id="UP000246635">
    <property type="component" value="Unassembled WGS sequence"/>
</dbReference>
<comment type="caution">
    <text evidence="5">The sequence shown here is derived from an EMBL/GenBank/DDBJ whole genome shotgun (WGS) entry which is preliminary data.</text>
</comment>
<accession>A0A2V2YWK8</accession>
<dbReference type="GO" id="GO:0046348">
    <property type="term" value="P:amino sugar catabolic process"/>
    <property type="evidence" value="ECO:0007669"/>
    <property type="project" value="InterPro"/>
</dbReference>
<dbReference type="OrthoDB" id="9813395at2"/>
<comment type="function">
    <text evidence="3">Specifically catalyzes the cleavage of the D-lactyl ether substituent of MurNAc 6-phosphate, producing GlcNAc 6-phosphate and D-lactate.</text>
</comment>
<dbReference type="EMBL" id="QGTQ01000007">
    <property type="protein sequence ID" value="PWW03179.1"/>
    <property type="molecule type" value="Genomic_DNA"/>
</dbReference>
<name>A0A2V2YWK8_9BACL</name>
<evidence type="ECO:0000256" key="2">
    <source>
        <dbReference type="ARBA" id="ARBA00023277"/>
    </source>
</evidence>
<dbReference type="InterPro" id="IPR040190">
    <property type="entry name" value="MURQ/GCKR"/>
</dbReference>
<dbReference type="GO" id="GO:0097367">
    <property type="term" value="F:carbohydrate derivative binding"/>
    <property type="evidence" value="ECO:0007669"/>
    <property type="project" value="InterPro"/>
</dbReference>
<reference evidence="5 6" key="1">
    <citation type="submission" date="2018-05" db="EMBL/GenBank/DDBJ databases">
        <title>Genomic Encyclopedia of Type Strains, Phase III (KMG-III): the genomes of soil and plant-associated and newly described type strains.</title>
        <authorList>
            <person name="Whitman W."/>
        </authorList>
    </citation>
    <scope>NUCLEOTIDE SEQUENCE [LARGE SCALE GENOMIC DNA]</scope>
    <source>
        <strain evidence="5 6">CECT 5696</strain>
    </source>
</reference>
<dbReference type="Gene3D" id="1.10.8.1080">
    <property type="match status" value="1"/>
</dbReference>
<dbReference type="GO" id="GO:0097173">
    <property type="term" value="P:N-acetylmuramic acid catabolic process"/>
    <property type="evidence" value="ECO:0007669"/>
    <property type="project" value="UniProtKB-UniPathway"/>
</dbReference>
<sequence length="302" mass="32436">MQQETSSLLTEQSNGKSLHLDQLHVGEIIRLMNEEDQTVALSVSRALPSIERAIEQIVSRLENGGKLYYFGAGSSGRIGSLDATECPPTFGVDKELFNAVIAGGQGAMFQAVEDAEDDVEAGKLDAGKRLTDKDVLVGLAASGTTPYVLGAISEAKRMGALTVAIVCNAGTPLGEEADYPIEIEVGPEIIAGSTRLKAGTSQKMVVNMISSTVMIRLGKVYRNLMVNVQATNEKLRNRVVNIVMQAIEVDEGTAQDLVQQANGDARIAILIHKFGLPLEEITERLLACNGHFGNTLRELEQQ</sequence>
<feature type="active site" description="Proton donor" evidence="3">
    <location>
        <position position="85"/>
    </location>
</feature>
<dbReference type="RefSeq" id="WP_110044077.1">
    <property type="nucleotide sequence ID" value="NZ_CP054612.1"/>
</dbReference>
<evidence type="ECO:0000313" key="5">
    <source>
        <dbReference type="EMBL" id="PWW03179.1"/>
    </source>
</evidence>
<comment type="subunit">
    <text evidence="3">Homodimer.</text>
</comment>
<organism evidence="5 6">
    <name type="scientific">Paenibacillus cellulosilyticus</name>
    <dbReference type="NCBI Taxonomy" id="375489"/>
    <lineage>
        <taxon>Bacteria</taxon>
        <taxon>Bacillati</taxon>
        <taxon>Bacillota</taxon>
        <taxon>Bacilli</taxon>
        <taxon>Bacillales</taxon>
        <taxon>Paenibacillaceae</taxon>
        <taxon>Paenibacillus</taxon>
    </lineage>
</organism>
<evidence type="ECO:0000259" key="4">
    <source>
        <dbReference type="PROSITE" id="PS51464"/>
    </source>
</evidence>